<reference evidence="2 3" key="1">
    <citation type="submission" date="2018-01" db="EMBL/GenBank/DDBJ databases">
        <title>The draft genome of an aniline degradation strain ANB-1.</title>
        <authorList>
            <person name="Zhang L."/>
            <person name="Jiang J."/>
        </authorList>
    </citation>
    <scope>NUCLEOTIDE SEQUENCE [LARGE SCALE GENOMIC DNA]</scope>
    <source>
        <strain evidence="2 3">ANB-1</strain>
    </source>
</reference>
<dbReference type="InterPro" id="IPR042100">
    <property type="entry name" value="Bug_dom1"/>
</dbReference>
<dbReference type="PANTHER" id="PTHR42928">
    <property type="entry name" value="TRICARBOXYLATE-BINDING PROTEIN"/>
    <property type="match status" value="1"/>
</dbReference>
<comment type="similarity">
    <text evidence="1">Belongs to the UPF0065 (bug) family.</text>
</comment>
<dbReference type="PIRSF" id="PIRSF017082">
    <property type="entry name" value="YflP"/>
    <property type="match status" value="1"/>
</dbReference>
<sequence>MSASHAGPWPDQPIRVIVPAPPGGISDGVARLVGGQLQARLGQPVIVENKPGGSAVVAERALMAAPADGYTLMIGPSSLLTDFPLTVKTPFDPIKTFTYVTDVASMVHVLVANASLPAKSVQEVLDLARKDPEAVSIANLSVGTRSDMLGEMLREKSGGNILTVPYKGSTPALLDVMGGQVQLTFEVVGNVASQVRSGKLRPLGLAAANRSTLLPDVPSLAELGYPEFALPEASVGVFVLSSMPEAMRNRIRGEVESIKQSAEFGKMLASAGYEAPQPGTYEALQRKMADTIEQNRKLLRRLRQPVSG</sequence>
<comment type="caution">
    <text evidence="2">The sequence shown here is derived from an EMBL/GenBank/DDBJ whole genome shotgun (WGS) entry which is preliminary data.</text>
</comment>
<dbReference type="Gene3D" id="3.40.190.150">
    <property type="entry name" value="Bordetella uptake gene, domain 1"/>
    <property type="match status" value="1"/>
</dbReference>
<proteinExistence type="inferred from homology"/>
<gene>
    <name evidence="2" type="ORF">C1I89_13350</name>
</gene>
<dbReference type="Gene3D" id="3.40.190.10">
    <property type="entry name" value="Periplasmic binding protein-like II"/>
    <property type="match status" value="1"/>
</dbReference>
<dbReference type="CDD" id="cd07012">
    <property type="entry name" value="PBP2_Bug_TTT"/>
    <property type="match status" value="1"/>
</dbReference>
<organism evidence="2 3">
    <name type="scientific">Achromobacter pulmonis</name>
    <dbReference type="NCBI Taxonomy" id="1389932"/>
    <lineage>
        <taxon>Bacteria</taxon>
        <taxon>Pseudomonadati</taxon>
        <taxon>Pseudomonadota</taxon>
        <taxon>Betaproteobacteria</taxon>
        <taxon>Burkholderiales</taxon>
        <taxon>Alcaligenaceae</taxon>
        <taxon>Achromobacter</taxon>
    </lineage>
</organism>
<name>A0A2N8KJZ9_9BURK</name>
<dbReference type="Pfam" id="PF03401">
    <property type="entry name" value="TctC"/>
    <property type="match status" value="1"/>
</dbReference>
<dbReference type="EMBL" id="POQS01000003">
    <property type="protein sequence ID" value="PND33782.1"/>
    <property type="molecule type" value="Genomic_DNA"/>
</dbReference>
<dbReference type="Proteomes" id="UP000235994">
    <property type="component" value="Unassembled WGS sequence"/>
</dbReference>
<dbReference type="InterPro" id="IPR005064">
    <property type="entry name" value="BUG"/>
</dbReference>
<keyword evidence="2" id="KW-0675">Receptor</keyword>
<accession>A0A2N8KJZ9</accession>
<evidence type="ECO:0000313" key="3">
    <source>
        <dbReference type="Proteomes" id="UP000235994"/>
    </source>
</evidence>
<protein>
    <submittedName>
        <fullName evidence="2">Tripartite tricarboxylate transporter receptor protein</fullName>
    </submittedName>
</protein>
<keyword evidence="3" id="KW-1185">Reference proteome</keyword>
<dbReference type="PANTHER" id="PTHR42928:SF5">
    <property type="entry name" value="BLR1237 PROTEIN"/>
    <property type="match status" value="1"/>
</dbReference>
<evidence type="ECO:0000256" key="1">
    <source>
        <dbReference type="ARBA" id="ARBA00006987"/>
    </source>
</evidence>
<evidence type="ECO:0000313" key="2">
    <source>
        <dbReference type="EMBL" id="PND33782.1"/>
    </source>
</evidence>
<dbReference type="AlphaFoldDB" id="A0A2N8KJZ9"/>